<feature type="domain" description="Phosphotyrosine protein phosphatase I" evidence="1">
    <location>
        <begin position="6"/>
        <end position="121"/>
    </location>
</feature>
<evidence type="ECO:0000313" key="2">
    <source>
        <dbReference type="EMBL" id="MDX8048492.1"/>
    </source>
</evidence>
<comment type="caution">
    <text evidence="2">The sequence shown here is derived from an EMBL/GenBank/DDBJ whole genome shotgun (WGS) entry which is preliminary data.</text>
</comment>
<accession>A0ABU4TKP3</accession>
<proteinExistence type="predicted"/>
<organism evidence="2 3">
    <name type="scientific">Lentzea kristufekii</name>
    <dbReference type="NCBI Taxonomy" id="3095430"/>
    <lineage>
        <taxon>Bacteria</taxon>
        <taxon>Bacillati</taxon>
        <taxon>Actinomycetota</taxon>
        <taxon>Actinomycetes</taxon>
        <taxon>Pseudonocardiales</taxon>
        <taxon>Pseudonocardiaceae</taxon>
        <taxon>Lentzea</taxon>
    </lineage>
</organism>
<dbReference type="SMART" id="SM00226">
    <property type="entry name" value="LMWPc"/>
    <property type="match status" value="1"/>
</dbReference>
<evidence type="ECO:0000259" key="1">
    <source>
        <dbReference type="SMART" id="SM00226"/>
    </source>
</evidence>
<sequence length="123" mass="13080">MNYGNKTVLFVCPHGAGKSRMAAAWFNGAGLPNWSATTAGIEPQTEVSAHAGRLLAGTPVEALLDQALPRPISAVPQADLVVAIDCENPLEGAVAWRLVHSEFDDAMCAEIRDRVTELVATLR</sequence>
<reference evidence="2 3" key="1">
    <citation type="submission" date="2023-11" db="EMBL/GenBank/DDBJ databases">
        <title>Lentzea sokolovensis, sp. nov., Lentzea kristufkii, sp. nov., and Lentzea miocenensis, sp. nov., rare actinobacteria from Sokolov Coal Basin, Miocene lacustrine sediment, Czech Republic.</title>
        <authorList>
            <person name="Lara A."/>
            <person name="Kotroba L."/>
            <person name="Nouioui I."/>
            <person name="Neumann-Schaal M."/>
            <person name="Mast Y."/>
            <person name="Chronakova A."/>
        </authorList>
    </citation>
    <scope>NUCLEOTIDE SEQUENCE [LARGE SCALE GENOMIC DNA]</scope>
    <source>
        <strain evidence="2 3">BCCO 10_0798</strain>
    </source>
</reference>
<gene>
    <name evidence="2" type="ORF">SK571_03785</name>
</gene>
<dbReference type="InterPro" id="IPR036196">
    <property type="entry name" value="Ptyr_pPase_sf"/>
</dbReference>
<dbReference type="EMBL" id="JAXAVV010000002">
    <property type="protein sequence ID" value="MDX8048492.1"/>
    <property type="molecule type" value="Genomic_DNA"/>
</dbReference>
<protein>
    <recommendedName>
        <fullName evidence="1">Phosphotyrosine protein phosphatase I domain-containing protein</fullName>
    </recommendedName>
</protein>
<dbReference type="SUPFAM" id="SSF52788">
    <property type="entry name" value="Phosphotyrosine protein phosphatases I"/>
    <property type="match status" value="1"/>
</dbReference>
<dbReference type="RefSeq" id="WP_319982610.1">
    <property type="nucleotide sequence ID" value="NZ_JAXAVV010000002.1"/>
</dbReference>
<name>A0ABU4TKP3_9PSEU</name>
<reference evidence="2 3" key="2">
    <citation type="submission" date="2023-11" db="EMBL/GenBank/DDBJ databases">
        <authorList>
            <person name="Lara A.C."/>
            <person name="Chronakova A."/>
        </authorList>
    </citation>
    <scope>NUCLEOTIDE SEQUENCE [LARGE SCALE GENOMIC DNA]</scope>
    <source>
        <strain evidence="2 3">BCCO 10_0798</strain>
    </source>
</reference>
<keyword evidence="3" id="KW-1185">Reference proteome</keyword>
<dbReference type="Gene3D" id="3.40.50.2300">
    <property type="match status" value="1"/>
</dbReference>
<evidence type="ECO:0000313" key="3">
    <source>
        <dbReference type="Proteomes" id="UP001271792"/>
    </source>
</evidence>
<dbReference type="InterPro" id="IPR023485">
    <property type="entry name" value="Ptyr_pPase"/>
</dbReference>
<dbReference type="Proteomes" id="UP001271792">
    <property type="component" value="Unassembled WGS sequence"/>
</dbReference>